<dbReference type="PROSITE" id="PS50943">
    <property type="entry name" value="HTH_CROC1"/>
    <property type="match status" value="1"/>
</dbReference>
<dbReference type="InterPro" id="IPR010982">
    <property type="entry name" value="Lambda_DNA-bd_dom_sf"/>
</dbReference>
<protein>
    <submittedName>
        <fullName evidence="4">Helix-turn-helix domain-containing protein</fullName>
    </submittedName>
</protein>
<dbReference type="Pfam" id="PF01381">
    <property type="entry name" value="HTH_3"/>
    <property type="match status" value="1"/>
</dbReference>
<keyword evidence="2" id="KW-1133">Transmembrane helix</keyword>
<dbReference type="AlphaFoldDB" id="A0A9D2J069"/>
<evidence type="ECO:0000313" key="4">
    <source>
        <dbReference type="EMBL" id="HIZ31731.1"/>
    </source>
</evidence>
<sequence>MTLGNRIASLRKAAGLSQEALAAKLGVSRQAIGKWEADTTLPSLDNLHQLAKELGVSIDALLTGEESQAQSSLESEPAQTPLSLEGIQALLDSSARSEHRHQRRTLLWLGAPAVLAALALAAGLVWQNGQLASLRQQLEIMRSNVSTLDGSVAALQNRLDTFTPNAPQTAPSESLLASWDVQTKEYSAADGRVLMSLSATPRTITEDCALRFSFVLSDGQSLSMDAVRGEGDVFLAEGWVPLAESYTLNVSLTRGDETKAEQLYTEFTFAGQYEMQIRELPFVMQSSSHFFGSDTFTVRQSGGDYEIPVEVCYSENGQPYQWPVEAWVTATLAGEEVLDLALDTEFIQPGSEKGPSEPSGQVTFYLRFTLEKKSFTLPWKAEYGNGELPELDYQLHILDNGGNETTYSLNI</sequence>
<dbReference type="CDD" id="cd00093">
    <property type="entry name" value="HTH_XRE"/>
    <property type="match status" value="1"/>
</dbReference>
<organism evidence="4 5">
    <name type="scientific">Candidatus Allofournierella merdipullorum</name>
    <dbReference type="NCBI Taxonomy" id="2838595"/>
    <lineage>
        <taxon>Bacteria</taxon>
        <taxon>Bacillati</taxon>
        <taxon>Bacillota</taxon>
        <taxon>Clostridia</taxon>
        <taxon>Eubacteriales</taxon>
        <taxon>Oscillospiraceae</taxon>
        <taxon>Allofournierella</taxon>
    </lineage>
</organism>
<reference evidence="4" key="2">
    <citation type="submission" date="2021-04" db="EMBL/GenBank/DDBJ databases">
        <authorList>
            <person name="Gilroy R."/>
        </authorList>
    </citation>
    <scope>NUCLEOTIDE SEQUENCE</scope>
    <source>
        <strain evidence="4">ChiGjej4B4-18154</strain>
    </source>
</reference>
<dbReference type="InterPro" id="IPR001387">
    <property type="entry name" value="Cro/C1-type_HTH"/>
</dbReference>
<name>A0A9D2J069_9FIRM</name>
<gene>
    <name evidence="4" type="ORF">H9813_10960</name>
</gene>
<dbReference type="GO" id="GO:0003677">
    <property type="term" value="F:DNA binding"/>
    <property type="evidence" value="ECO:0007669"/>
    <property type="project" value="UniProtKB-KW"/>
</dbReference>
<dbReference type="Proteomes" id="UP000824035">
    <property type="component" value="Unassembled WGS sequence"/>
</dbReference>
<feature type="domain" description="HTH cro/C1-type" evidence="3">
    <location>
        <begin position="7"/>
        <end position="61"/>
    </location>
</feature>
<dbReference type="PANTHER" id="PTHR46558">
    <property type="entry name" value="TRACRIPTIONAL REGULATORY PROTEIN-RELATED-RELATED"/>
    <property type="match status" value="1"/>
</dbReference>
<keyword evidence="2" id="KW-0472">Membrane</keyword>
<reference evidence="4" key="1">
    <citation type="journal article" date="2021" name="PeerJ">
        <title>Extensive microbial diversity within the chicken gut microbiome revealed by metagenomics and culture.</title>
        <authorList>
            <person name="Gilroy R."/>
            <person name="Ravi A."/>
            <person name="Getino M."/>
            <person name="Pursley I."/>
            <person name="Horton D.L."/>
            <person name="Alikhan N.F."/>
            <person name="Baker D."/>
            <person name="Gharbi K."/>
            <person name="Hall N."/>
            <person name="Watson M."/>
            <person name="Adriaenssens E.M."/>
            <person name="Foster-Nyarko E."/>
            <person name="Jarju S."/>
            <person name="Secka A."/>
            <person name="Antonio M."/>
            <person name="Oren A."/>
            <person name="Chaudhuri R.R."/>
            <person name="La Ragione R."/>
            <person name="Hildebrand F."/>
            <person name="Pallen M.J."/>
        </authorList>
    </citation>
    <scope>NUCLEOTIDE SEQUENCE</scope>
    <source>
        <strain evidence="4">ChiGjej4B4-18154</strain>
    </source>
</reference>
<dbReference type="Gene3D" id="1.10.260.40">
    <property type="entry name" value="lambda repressor-like DNA-binding domains"/>
    <property type="match status" value="1"/>
</dbReference>
<proteinExistence type="predicted"/>
<evidence type="ECO:0000256" key="2">
    <source>
        <dbReference type="SAM" id="Phobius"/>
    </source>
</evidence>
<feature type="transmembrane region" description="Helical" evidence="2">
    <location>
        <begin position="106"/>
        <end position="126"/>
    </location>
</feature>
<dbReference type="PANTHER" id="PTHR46558:SF13">
    <property type="entry name" value="HTH-TYPE TRANSCRIPTIONAL REGULATOR IMMR"/>
    <property type="match status" value="1"/>
</dbReference>
<accession>A0A9D2J069</accession>
<evidence type="ECO:0000256" key="1">
    <source>
        <dbReference type="ARBA" id="ARBA00023125"/>
    </source>
</evidence>
<dbReference type="EMBL" id="DXBV01000114">
    <property type="protein sequence ID" value="HIZ31731.1"/>
    <property type="molecule type" value="Genomic_DNA"/>
</dbReference>
<dbReference type="SMART" id="SM00530">
    <property type="entry name" value="HTH_XRE"/>
    <property type="match status" value="1"/>
</dbReference>
<comment type="caution">
    <text evidence="4">The sequence shown here is derived from an EMBL/GenBank/DDBJ whole genome shotgun (WGS) entry which is preliminary data.</text>
</comment>
<evidence type="ECO:0000313" key="5">
    <source>
        <dbReference type="Proteomes" id="UP000824035"/>
    </source>
</evidence>
<evidence type="ECO:0000259" key="3">
    <source>
        <dbReference type="PROSITE" id="PS50943"/>
    </source>
</evidence>
<keyword evidence="1" id="KW-0238">DNA-binding</keyword>
<keyword evidence="2" id="KW-0812">Transmembrane</keyword>
<dbReference type="SUPFAM" id="SSF47413">
    <property type="entry name" value="lambda repressor-like DNA-binding domains"/>
    <property type="match status" value="1"/>
</dbReference>